<evidence type="ECO:0000256" key="7">
    <source>
        <dbReference type="ARBA" id="ARBA00023237"/>
    </source>
</evidence>
<dbReference type="Gene3D" id="2.40.160.60">
    <property type="entry name" value="Outer membrane protein transport protein (OMPP1/FadL/TodX)"/>
    <property type="match status" value="1"/>
</dbReference>
<dbReference type="PANTHER" id="PTHR35093:SF8">
    <property type="entry name" value="OUTER MEMBRANE PROTEIN NMB0088-RELATED"/>
    <property type="match status" value="1"/>
</dbReference>
<gene>
    <name evidence="9" type="ORF">D3P05_19980</name>
</gene>
<dbReference type="AlphaFoldDB" id="A0A418ZXG7"/>
<protein>
    <submittedName>
        <fullName evidence="9">Aromatic hydrocarbon degradation protein</fullName>
    </submittedName>
</protein>
<dbReference type="GO" id="GO:0009279">
    <property type="term" value="C:cell outer membrane"/>
    <property type="evidence" value="ECO:0007669"/>
    <property type="project" value="UniProtKB-SubCell"/>
</dbReference>
<dbReference type="OrthoDB" id="6679728at2"/>
<dbReference type="GO" id="GO:0015483">
    <property type="term" value="F:long-chain fatty acid transporting porin activity"/>
    <property type="evidence" value="ECO:0007669"/>
    <property type="project" value="TreeGrafter"/>
</dbReference>
<evidence type="ECO:0000313" key="9">
    <source>
        <dbReference type="EMBL" id="RJL05201.1"/>
    </source>
</evidence>
<keyword evidence="4" id="KW-0812">Transmembrane</keyword>
<dbReference type="Pfam" id="PF03349">
    <property type="entry name" value="Toluene_X"/>
    <property type="match status" value="1"/>
</dbReference>
<organism evidence="9 10">
    <name type="scientific">Paracoccus siganidrum</name>
    <dbReference type="NCBI Taxonomy" id="1276757"/>
    <lineage>
        <taxon>Bacteria</taxon>
        <taxon>Pseudomonadati</taxon>
        <taxon>Pseudomonadota</taxon>
        <taxon>Alphaproteobacteria</taxon>
        <taxon>Rhodobacterales</taxon>
        <taxon>Paracoccaceae</taxon>
        <taxon>Paracoccus</taxon>
    </lineage>
</organism>
<proteinExistence type="inferred from homology"/>
<dbReference type="EMBL" id="QZEW01000117">
    <property type="protein sequence ID" value="RJL05201.1"/>
    <property type="molecule type" value="Genomic_DNA"/>
</dbReference>
<evidence type="ECO:0000256" key="3">
    <source>
        <dbReference type="ARBA" id="ARBA00022452"/>
    </source>
</evidence>
<evidence type="ECO:0000256" key="1">
    <source>
        <dbReference type="ARBA" id="ARBA00004571"/>
    </source>
</evidence>
<evidence type="ECO:0000256" key="8">
    <source>
        <dbReference type="SAM" id="SignalP"/>
    </source>
</evidence>
<dbReference type="SUPFAM" id="SSF56935">
    <property type="entry name" value="Porins"/>
    <property type="match status" value="1"/>
</dbReference>
<keyword evidence="5 8" id="KW-0732">Signal</keyword>
<keyword evidence="3" id="KW-1134">Transmembrane beta strand</keyword>
<dbReference type="Proteomes" id="UP000283587">
    <property type="component" value="Unassembled WGS sequence"/>
</dbReference>
<accession>A0A418ZXG7</accession>
<evidence type="ECO:0000313" key="10">
    <source>
        <dbReference type="Proteomes" id="UP000283587"/>
    </source>
</evidence>
<evidence type="ECO:0000256" key="6">
    <source>
        <dbReference type="ARBA" id="ARBA00023136"/>
    </source>
</evidence>
<sequence length="379" mass="39833">MKHVITGSAALMISAAPLMAGGIERAPQSLAALFEAGNYAELSFGGADPTVKGTDSAGFGTGDVAKGYGFVGLSYKHQFNENLSGAIILEQPFGADIAYAPFADGGSMMLGGTSATVDSTTFTALARYRFDNNFSVHGGIRGSKASGEVTLDGAAYGPIAGYNVKLDDSWGVGYVIGAAYEIPDIAARVSLTYNSSIEHDFDTTENIPGIPVGMDSTTTVKTPQSVTLEGQTGIAPDTLMFGSIRWVKWSEFKVEPRIFTRAPTADDPLGFGVEGGLVSLENTTTYTVGVGRKFTESWSGSASLIYEPSGERLVSPLAPHTGRKGVTLAAIYTMDNLKITTGINYSKLGNARPQTGGTERARMTDSDVWGIGIRVGYSF</sequence>
<keyword evidence="7" id="KW-0998">Cell outer membrane</keyword>
<dbReference type="RefSeq" id="WP_119900541.1">
    <property type="nucleotide sequence ID" value="NZ_QNRC01000031.1"/>
</dbReference>
<feature type="chain" id="PRO_5019310698" evidence="8">
    <location>
        <begin position="21"/>
        <end position="379"/>
    </location>
</feature>
<evidence type="ECO:0000256" key="5">
    <source>
        <dbReference type="ARBA" id="ARBA00022729"/>
    </source>
</evidence>
<comment type="caution">
    <text evidence="9">The sequence shown here is derived from an EMBL/GenBank/DDBJ whole genome shotgun (WGS) entry which is preliminary data.</text>
</comment>
<dbReference type="InterPro" id="IPR005017">
    <property type="entry name" value="OMPP1/FadL/TodX"/>
</dbReference>
<evidence type="ECO:0000256" key="4">
    <source>
        <dbReference type="ARBA" id="ARBA00022692"/>
    </source>
</evidence>
<evidence type="ECO:0000256" key="2">
    <source>
        <dbReference type="ARBA" id="ARBA00008163"/>
    </source>
</evidence>
<reference evidence="10" key="1">
    <citation type="submission" date="2018-09" db="EMBL/GenBank/DDBJ databases">
        <title>Paracoccus onubensis nov. sp. a moderate halophilic bacterium isolated from Gruta de las Maravillas (Aracena, Spain).</title>
        <authorList>
            <person name="Jurado V."/>
            <person name="Gutierrez-Patricio S."/>
            <person name="Gonzalez-Pimentel J.L."/>
            <person name="Miller A.Z."/>
            <person name="Laiz L."/>
            <person name="Saiz-Jimenez C."/>
        </authorList>
    </citation>
    <scope>NUCLEOTIDE SEQUENCE [LARGE SCALE GENOMIC DNA]</scope>
    <source>
        <strain evidence="10">DSM 26381</strain>
    </source>
</reference>
<feature type="signal peptide" evidence="8">
    <location>
        <begin position="1"/>
        <end position="20"/>
    </location>
</feature>
<keyword evidence="6" id="KW-0472">Membrane</keyword>
<comment type="subcellular location">
    <subcellularLocation>
        <location evidence="1">Cell outer membrane</location>
        <topology evidence="1">Multi-pass membrane protein</topology>
    </subcellularLocation>
</comment>
<dbReference type="PANTHER" id="PTHR35093">
    <property type="entry name" value="OUTER MEMBRANE PROTEIN NMB0088-RELATED"/>
    <property type="match status" value="1"/>
</dbReference>
<name>A0A418ZXG7_9RHOB</name>
<comment type="similarity">
    <text evidence="2">Belongs to the OmpP1/FadL family.</text>
</comment>
<keyword evidence="10" id="KW-1185">Reference proteome</keyword>